<organism evidence="6 7">
    <name type="scientific">Ceratodon purpureus</name>
    <name type="common">Fire moss</name>
    <name type="synonym">Dicranum purpureum</name>
    <dbReference type="NCBI Taxonomy" id="3225"/>
    <lineage>
        <taxon>Eukaryota</taxon>
        <taxon>Viridiplantae</taxon>
        <taxon>Streptophyta</taxon>
        <taxon>Embryophyta</taxon>
        <taxon>Bryophyta</taxon>
        <taxon>Bryophytina</taxon>
        <taxon>Bryopsida</taxon>
        <taxon>Dicranidae</taxon>
        <taxon>Pseudoditrichales</taxon>
        <taxon>Ditrichaceae</taxon>
        <taxon>Ceratodon</taxon>
    </lineage>
</organism>
<evidence type="ECO:0008006" key="8">
    <source>
        <dbReference type="Google" id="ProtNLM"/>
    </source>
</evidence>
<evidence type="ECO:0000256" key="5">
    <source>
        <dbReference type="SAM" id="SignalP"/>
    </source>
</evidence>
<feature type="chain" id="PRO_5035758436" description="30S ribosomal protein S9, chloroplastic" evidence="5">
    <location>
        <begin position="21"/>
        <end position="261"/>
    </location>
</feature>
<dbReference type="InterPro" id="IPR014721">
    <property type="entry name" value="Ribsml_uS5_D2-typ_fold_subgr"/>
</dbReference>
<proteinExistence type="inferred from homology"/>
<dbReference type="Proteomes" id="UP000822688">
    <property type="component" value="Chromosome 4"/>
</dbReference>
<evidence type="ECO:0000313" key="6">
    <source>
        <dbReference type="EMBL" id="KAG0580825.1"/>
    </source>
</evidence>
<dbReference type="InterPro" id="IPR020574">
    <property type="entry name" value="Ribosomal_uS9_CS"/>
</dbReference>
<comment type="caution">
    <text evidence="6">The sequence shown here is derived from an EMBL/GenBank/DDBJ whole genome shotgun (WGS) entry which is preliminary data.</text>
</comment>
<dbReference type="GO" id="GO:0003735">
    <property type="term" value="F:structural constituent of ribosome"/>
    <property type="evidence" value="ECO:0007669"/>
    <property type="project" value="InterPro"/>
</dbReference>
<dbReference type="AlphaFoldDB" id="A0A8T0ICW9"/>
<dbReference type="EMBL" id="CM026424">
    <property type="protein sequence ID" value="KAG0580825.1"/>
    <property type="molecule type" value="Genomic_DNA"/>
</dbReference>
<dbReference type="PROSITE" id="PS00360">
    <property type="entry name" value="RIBOSOMAL_S9"/>
    <property type="match status" value="1"/>
</dbReference>
<evidence type="ECO:0000256" key="2">
    <source>
        <dbReference type="ARBA" id="ARBA00022980"/>
    </source>
</evidence>
<keyword evidence="5" id="KW-0732">Signal</keyword>
<evidence type="ECO:0000256" key="1">
    <source>
        <dbReference type="ARBA" id="ARBA00005251"/>
    </source>
</evidence>
<dbReference type="PANTHER" id="PTHR21569">
    <property type="entry name" value="RIBOSOMAL PROTEIN S9"/>
    <property type="match status" value="1"/>
</dbReference>
<dbReference type="PANTHER" id="PTHR21569:SF1">
    <property type="entry name" value="SMALL RIBOSOMAL SUBUNIT PROTEIN US9M"/>
    <property type="match status" value="1"/>
</dbReference>
<dbReference type="InterPro" id="IPR023035">
    <property type="entry name" value="Ribosomal_uS9_bac/plastid"/>
</dbReference>
<dbReference type="GO" id="GO:0006412">
    <property type="term" value="P:translation"/>
    <property type="evidence" value="ECO:0007669"/>
    <property type="project" value="InterPro"/>
</dbReference>
<dbReference type="Pfam" id="PF00380">
    <property type="entry name" value="Ribosomal_S9"/>
    <property type="match status" value="1"/>
</dbReference>
<dbReference type="HAMAP" id="MF_00532_B">
    <property type="entry name" value="Ribosomal_uS9_B"/>
    <property type="match status" value="1"/>
</dbReference>
<dbReference type="InterPro" id="IPR020568">
    <property type="entry name" value="Ribosomal_Su5_D2-typ_SF"/>
</dbReference>
<dbReference type="GO" id="GO:0003723">
    <property type="term" value="F:RNA binding"/>
    <property type="evidence" value="ECO:0007669"/>
    <property type="project" value="TreeGrafter"/>
</dbReference>
<evidence type="ECO:0000256" key="4">
    <source>
        <dbReference type="RuleBase" id="RU003815"/>
    </source>
</evidence>
<sequence length="261" mass="28770">MASLARLRSLLLPLRHNAAAAAAAANSSFLERPTLLPLLHRNMFSSRSFSGAGEHEPPPAPGTFGHLLAQSGLTEDALDSLIALKDFTGIEGLPPLELIEEMDPEGEKKAMRREIERRKQEEIDKTRVKTVDEFGRAYATGKRKESIARVWLAQGEGKFTINGKAFDNYFPDIANRIHMLEPLVQTNTLGAFDVRSTVKGGGTTGQSGAIRHGISKALQLFDPSLRPLLKSAGMMTRDARVVERKKPGKAKARKSYQWVKR</sequence>
<evidence type="ECO:0000313" key="7">
    <source>
        <dbReference type="Proteomes" id="UP000822688"/>
    </source>
</evidence>
<dbReference type="Gene3D" id="3.30.230.10">
    <property type="match status" value="1"/>
</dbReference>
<reference evidence="6" key="1">
    <citation type="submission" date="2020-06" db="EMBL/GenBank/DDBJ databases">
        <title>WGS assembly of Ceratodon purpureus strain R40.</title>
        <authorList>
            <person name="Carey S.B."/>
            <person name="Jenkins J."/>
            <person name="Shu S."/>
            <person name="Lovell J.T."/>
            <person name="Sreedasyam A."/>
            <person name="Maumus F."/>
            <person name="Tiley G.P."/>
            <person name="Fernandez-Pozo N."/>
            <person name="Barry K."/>
            <person name="Chen C."/>
            <person name="Wang M."/>
            <person name="Lipzen A."/>
            <person name="Daum C."/>
            <person name="Saski C.A."/>
            <person name="Payton A.C."/>
            <person name="Mcbreen J.C."/>
            <person name="Conrad R.E."/>
            <person name="Kollar L.M."/>
            <person name="Olsson S."/>
            <person name="Huttunen S."/>
            <person name="Landis J.B."/>
            <person name="Wickett N.J."/>
            <person name="Johnson M.G."/>
            <person name="Rensing S.A."/>
            <person name="Grimwood J."/>
            <person name="Schmutz J."/>
            <person name="Mcdaniel S.F."/>
        </authorList>
    </citation>
    <scope>NUCLEOTIDE SEQUENCE</scope>
    <source>
        <strain evidence="6">R40</strain>
    </source>
</reference>
<gene>
    <name evidence="6" type="ORF">KC19_4G202800</name>
</gene>
<dbReference type="NCBIfam" id="NF001099">
    <property type="entry name" value="PRK00132.1"/>
    <property type="match status" value="1"/>
</dbReference>
<dbReference type="FunFam" id="3.30.230.10:FF:000034">
    <property type="entry name" value="30S ribosomal protein S9"/>
    <property type="match status" value="1"/>
</dbReference>
<dbReference type="SUPFAM" id="SSF54211">
    <property type="entry name" value="Ribosomal protein S5 domain 2-like"/>
    <property type="match status" value="1"/>
</dbReference>
<evidence type="ECO:0000256" key="3">
    <source>
        <dbReference type="ARBA" id="ARBA00023274"/>
    </source>
</evidence>
<dbReference type="GO" id="GO:0022627">
    <property type="term" value="C:cytosolic small ribosomal subunit"/>
    <property type="evidence" value="ECO:0007669"/>
    <property type="project" value="TreeGrafter"/>
</dbReference>
<keyword evidence="2 4" id="KW-0689">Ribosomal protein</keyword>
<comment type="similarity">
    <text evidence="1 4">Belongs to the universal ribosomal protein uS9 family.</text>
</comment>
<protein>
    <recommendedName>
        <fullName evidence="8">30S ribosomal protein S9, chloroplastic</fullName>
    </recommendedName>
</protein>
<feature type="signal peptide" evidence="5">
    <location>
        <begin position="1"/>
        <end position="20"/>
    </location>
</feature>
<name>A0A8T0ICW9_CERPU</name>
<keyword evidence="7" id="KW-1185">Reference proteome</keyword>
<accession>A0A8T0ICW9</accession>
<dbReference type="InterPro" id="IPR000754">
    <property type="entry name" value="Ribosomal_uS9"/>
</dbReference>
<keyword evidence="3 4" id="KW-0687">Ribonucleoprotein</keyword>